<accession>B3S4C6</accession>
<dbReference type="SUPFAM" id="SSF47616">
    <property type="entry name" value="GST C-terminal domain-like"/>
    <property type="match status" value="1"/>
</dbReference>
<dbReference type="CDD" id="cd03193">
    <property type="entry name" value="GST_C_Metaxin"/>
    <property type="match status" value="1"/>
</dbReference>
<dbReference type="InterPro" id="IPR036282">
    <property type="entry name" value="Glutathione-S-Trfase_C_sf"/>
</dbReference>
<dbReference type="GO" id="GO:0005737">
    <property type="term" value="C:cytoplasm"/>
    <property type="evidence" value="ECO:0000318"/>
    <property type="project" value="GO_Central"/>
</dbReference>
<dbReference type="SFLD" id="SFLDS00019">
    <property type="entry name" value="Glutathione_Transferase_(cytos"/>
    <property type="match status" value="1"/>
</dbReference>
<keyword evidence="5" id="KW-1185">Reference proteome</keyword>
<dbReference type="Proteomes" id="UP000009022">
    <property type="component" value="Unassembled WGS sequence"/>
</dbReference>
<dbReference type="KEGG" id="tad:TRIADDRAFT_28700"/>
<dbReference type="OMA" id="WKENVVY"/>
<dbReference type="Pfam" id="PF17172">
    <property type="entry name" value="GST_N_4"/>
    <property type="match status" value="1"/>
</dbReference>
<dbReference type="InterPro" id="IPR050931">
    <property type="entry name" value="Mito_Protein_Transport_Metaxin"/>
</dbReference>
<dbReference type="InterPro" id="IPR033468">
    <property type="entry name" value="Metaxin_GST"/>
</dbReference>
<dbReference type="EMBL" id="DS985249">
    <property type="protein sequence ID" value="EDV22437.1"/>
    <property type="molecule type" value="Genomic_DNA"/>
</dbReference>
<dbReference type="RefSeq" id="XP_002114981.1">
    <property type="nucleotide sequence ID" value="XM_002114945.1"/>
</dbReference>
<evidence type="ECO:0000313" key="4">
    <source>
        <dbReference type="EMBL" id="EDV22437.1"/>
    </source>
</evidence>
<dbReference type="AlphaFoldDB" id="B3S4C6"/>
<dbReference type="HOGENOM" id="CLU_044137_1_0_1"/>
<reference evidence="4 5" key="1">
    <citation type="journal article" date="2008" name="Nature">
        <title>The Trichoplax genome and the nature of placozoans.</title>
        <authorList>
            <person name="Srivastava M."/>
            <person name="Begovic E."/>
            <person name="Chapman J."/>
            <person name="Putnam N.H."/>
            <person name="Hellsten U."/>
            <person name="Kawashima T."/>
            <person name="Kuo A."/>
            <person name="Mitros T."/>
            <person name="Salamov A."/>
            <person name="Carpenter M.L."/>
            <person name="Signorovitch A.Y."/>
            <person name="Moreno M.A."/>
            <person name="Kamm K."/>
            <person name="Grimwood J."/>
            <person name="Schmutz J."/>
            <person name="Shapiro H."/>
            <person name="Grigoriev I.V."/>
            <person name="Buss L.W."/>
            <person name="Schierwater B."/>
            <person name="Dellaporta S.L."/>
            <person name="Rokhsar D.S."/>
        </authorList>
    </citation>
    <scope>NUCLEOTIDE SEQUENCE [LARGE SCALE GENOMIC DNA]</scope>
    <source>
        <strain evidence="4 5">Grell-BS-1999</strain>
    </source>
</reference>
<evidence type="ECO:0000313" key="5">
    <source>
        <dbReference type="Proteomes" id="UP000009022"/>
    </source>
</evidence>
<dbReference type="CTD" id="6756372"/>
<dbReference type="OrthoDB" id="5809458at2759"/>
<dbReference type="SFLD" id="SFLDG01180">
    <property type="entry name" value="SUF1"/>
    <property type="match status" value="1"/>
</dbReference>
<feature type="domain" description="Metaxin glutathione S-transferase" evidence="2">
    <location>
        <begin position="118"/>
        <end position="182"/>
    </location>
</feature>
<feature type="domain" description="Thioredoxin-like fold" evidence="3">
    <location>
        <begin position="2"/>
        <end position="71"/>
    </location>
</feature>
<dbReference type="InterPro" id="IPR026928">
    <property type="entry name" value="FAX/IsoI-like"/>
</dbReference>
<protein>
    <recommendedName>
        <fullName evidence="6">GST C-terminal domain-containing protein</fullName>
    </recommendedName>
</protein>
<dbReference type="Pfam" id="PF17171">
    <property type="entry name" value="GST_C_6"/>
    <property type="match status" value="1"/>
</dbReference>
<sequence>MGRKGKMPWIELDGDAYCDSTFIIEHLTKKFNVSIDRSLSEQQKAVARVIQKTIEENTIWAAIIYNRWIQDTDYFRQMMKLSWFVGRILKMAVVPAIKKSMYGHGIGRHSAEEIQHIARGDIKALSDLLKDKQFFFGDKPTTIDACVFAFLANVLHGLRKDSWPAEMVRNEFPNLATYFERIKENVWPDWDEIVSKAGSKK</sequence>
<dbReference type="GeneID" id="6756372"/>
<dbReference type="InParanoid" id="B3S4C6"/>
<dbReference type="Gene3D" id="1.20.1050.10">
    <property type="match status" value="1"/>
</dbReference>
<dbReference type="PhylomeDB" id="B3S4C6"/>
<name>B3S4C6_TRIAD</name>
<dbReference type="InterPro" id="IPR040079">
    <property type="entry name" value="Glutathione_S-Trfase"/>
</dbReference>
<evidence type="ECO:0000259" key="3">
    <source>
        <dbReference type="Pfam" id="PF17172"/>
    </source>
</evidence>
<proteinExistence type="inferred from homology"/>
<dbReference type="PANTHER" id="PTHR12289:SF41">
    <property type="entry name" value="FAILED AXON CONNECTIONS-RELATED"/>
    <property type="match status" value="1"/>
</dbReference>
<organism evidence="4 5">
    <name type="scientific">Trichoplax adhaerens</name>
    <name type="common">Trichoplax reptans</name>
    <dbReference type="NCBI Taxonomy" id="10228"/>
    <lineage>
        <taxon>Eukaryota</taxon>
        <taxon>Metazoa</taxon>
        <taxon>Placozoa</taxon>
        <taxon>Uniplacotomia</taxon>
        <taxon>Trichoplacea</taxon>
        <taxon>Trichoplacidae</taxon>
        <taxon>Trichoplax</taxon>
    </lineage>
</organism>
<dbReference type="PANTHER" id="PTHR12289">
    <property type="entry name" value="METAXIN RELATED"/>
    <property type="match status" value="1"/>
</dbReference>
<dbReference type="eggNOG" id="KOG4244">
    <property type="taxonomic scope" value="Eukaryota"/>
</dbReference>
<evidence type="ECO:0000256" key="1">
    <source>
        <dbReference type="ARBA" id="ARBA00006475"/>
    </source>
</evidence>
<gene>
    <name evidence="4" type="ORF">TRIADDRAFT_28700</name>
</gene>
<evidence type="ECO:0008006" key="6">
    <source>
        <dbReference type="Google" id="ProtNLM"/>
    </source>
</evidence>
<dbReference type="Gene3D" id="3.40.30.10">
    <property type="entry name" value="Glutaredoxin"/>
    <property type="match status" value="1"/>
</dbReference>
<dbReference type="InterPro" id="IPR012336">
    <property type="entry name" value="Thioredoxin-like_fold"/>
</dbReference>
<dbReference type="SFLD" id="SFLDG01200">
    <property type="entry name" value="SUF1.1"/>
    <property type="match status" value="1"/>
</dbReference>
<comment type="similarity">
    <text evidence="1">Belongs to the FAX family.</text>
</comment>
<evidence type="ECO:0000259" key="2">
    <source>
        <dbReference type="Pfam" id="PF17171"/>
    </source>
</evidence>